<evidence type="ECO:0000313" key="2">
    <source>
        <dbReference type="Proteomes" id="UP000008363"/>
    </source>
</evidence>
<dbReference type="eggNOG" id="ENOG5033UEW">
    <property type="taxonomic scope" value="Bacteria"/>
</dbReference>
<gene>
    <name evidence="1" type="ORF">GORHZ_046_01200</name>
</gene>
<dbReference type="STRING" id="1108045.GORHZ_046_01200"/>
<dbReference type="Pfam" id="PF20550">
    <property type="entry name" value="DUF6764"/>
    <property type="match status" value="1"/>
</dbReference>
<dbReference type="InterPro" id="IPR046652">
    <property type="entry name" value="DUF6764"/>
</dbReference>
<dbReference type="EMBL" id="BAHC01000046">
    <property type="protein sequence ID" value="GAB88969.1"/>
    <property type="molecule type" value="Genomic_DNA"/>
</dbReference>
<protein>
    <recommendedName>
        <fullName evidence="3">Protein kinase</fullName>
    </recommendedName>
</protein>
<evidence type="ECO:0000313" key="1">
    <source>
        <dbReference type="EMBL" id="GAB88969.1"/>
    </source>
</evidence>
<dbReference type="RefSeq" id="WP_006330749.1">
    <property type="nucleotide sequence ID" value="NZ_BAHC01000046.1"/>
</dbReference>
<name>K6WQY8_9ACTN</name>
<reference evidence="1 2" key="1">
    <citation type="submission" date="2012-08" db="EMBL/GenBank/DDBJ databases">
        <title>Whole genome shotgun sequence of Gordonia rhizosphera NBRC 16068.</title>
        <authorList>
            <person name="Takarada H."/>
            <person name="Isaki S."/>
            <person name="Hosoyama A."/>
            <person name="Tsuchikane K."/>
            <person name="Katsumata H."/>
            <person name="Baba S."/>
            <person name="Ohji S."/>
            <person name="Yamazaki S."/>
            <person name="Fujita N."/>
        </authorList>
    </citation>
    <scope>NUCLEOTIDE SEQUENCE [LARGE SCALE GENOMIC DNA]</scope>
    <source>
        <strain evidence="1 2">NBRC 16068</strain>
    </source>
</reference>
<keyword evidence="2" id="KW-1185">Reference proteome</keyword>
<dbReference type="Proteomes" id="UP000008363">
    <property type="component" value="Unassembled WGS sequence"/>
</dbReference>
<sequence>MRINSFGPRATAFVIGGSAVATMFALGTGEAGAVTCSAANGQQIEHVIGKGGCGAKAGAGSRAFAEDTSGHGTAVAVADQGGNSTARNLQPGSTALAGANSGGTAYSVTTGPSAFSVAQAREGGTTIAIGGWGGDAVAGPFGISCQGGFATAFDSNTGRACLRSGIIDLHN</sequence>
<accession>K6WQY8</accession>
<dbReference type="AlphaFoldDB" id="K6WQY8"/>
<proteinExistence type="predicted"/>
<comment type="caution">
    <text evidence="1">The sequence shown here is derived from an EMBL/GenBank/DDBJ whole genome shotgun (WGS) entry which is preliminary data.</text>
</comment>
<dbReference type="OrthoDB" id="4578455at2"/>
<organism evidence="1 2">
    <name type="scientific">Gordonia rhizosphera NBRC 16068</name>
    <dbReference type="NCBI Taxonomy" id="1108045"/>
    <lineage>
        <taxon>Bacteria</taxon>
        <taxon>Bacillati</taxon>
        <taxon>Actinomycetota</taxon>
        <taxon>Actinomycetes</taxon>
        <taxon>Mycobacteriales</taxon>
        <taxon>Gordoniaceae</taxon>
        <taxon>Gordonia</taxon>
    </lineage>
</organism>
<evidence type="ECO:0008006" key="3">
    <source>
        <dbReference type="Google" id="ProtNLM"/>
    </source>
</evidence>